<evidence type="ECO:0000259" key="2">
    <source>
        <dbReference type="SMART" id="SM00382"/>
    </source>
</evidence>
<protein>
    <submittedName>
        <fullName evidence="3">AAA family ATPase</fullName>
    </submittedName>
</protein>
<reference evidence="4" key="1">
    <citation type="journal article" date="2019" name="Int. J. Syst. Evol. Microbiol.">
        <title>The Global Catalogue of Microorganisms (GCM) 10K type strain sequencing project: providing services to taxonomists for standard genome sequencing and annotation.</title>
        <authorList>
            <consortium name="The Broad Institute Genomics Platform"/>
            <consortium name="The Broad Institute Genome Sequencing Center for Infectious Disease"/>
            <person name="Wu L."/>
            <person name="Ma J."/>
        </authorList>
    </citation>
    <scope>NUCLEOTIDE SEQUENCE [LARGE SCALE GENOMIC DNA]</scope>
    <source>
        <strain evidence="4">CECT 7069</strain>
    </source>
</reference>
<dbReference type="Pfam" id="PF01434">
    <property type="entry name" value="Peptidase_M41"/>
    <property type="match status" value="1"/>
</dbReference>
<organism evidence="3 4">
    <name type="scientific">Methylobacterium adhaesivum</name>
    <dbReference type="NCBI Taxonomy" id="333297"/>
    <lineage>
        <taxon>Bacteria</taxon>
        <taxon>Pseudomonadati</taxon>
        <taxon>Pseudomonadota</taxon>
        <taxon>Alphaproteobacteria</taxon>
        <taxon>Hyphomicrobiales</taxon>
        <taxon>Methylobacteriaceae</taxon>
        <taxon>Methylobacterium</taxon>
    </lineage>
</organism>
<dbReference type="EMBL" id="JAUFPX010000012">
    <property type="protein sequence ID" value="MDN3591589.1"/>
    <property type="molecule type" value="Genomic_DNA"/>
</dbReference>
<gene>
    <name evidence="3" type="ORF">QWZ12_13365</name>
</gene>
<dbReference type="Gene3D" id="1.20.58.760">
    <property type="entry name" value="Peptidase M41"/>
    <property type="match status" value="1"/>
</dbReference>
<evidence type="ECO:0000313" key="4">
    <source>
        <dbReference type="Proteomes" id="UP001224644"/>
    </source>
</evidence>
<proteinExistence type="predicted"/>
<dbReference type="CDD" id="cd19481">
    <property type="entry name" value="RecA-like_protease"/>
    <property type="match status" value="1"/>
</dbReference>
<keyword evidence="4" id="KW-1185">Reference proteome</keyword>
<dbReference type="InterPro" id="IPR003959">
    <property type="entry name" value="ATPase_AAA_core"/>
</dbReference>
<dbReference type="SUPFAM" id="SSF52540">
    <property type="entry name" value="P-loop containing nucleoside triphosphate hydrolases"/>
    <property type="match status" value="1"/>
</dbReference>
<accession>A0ABT8BHI5</accession>
<dbReference type="Gene3D" id="3.40.50.300">
    <property type="entry name" value="P-loop containing nucleotide triphosphate hydrolases"/>
    <property type="match status" value="1"/>
</dbReference>
<feature type="domain" description="AAA+ ATPase" evidence="2">
    <location>
        <begin position="302"/>
        <end position="443"/>
    </location>
</feature>
<dbReference type="InterPro" id="IPR000642">
    <property type="entry name" value="Peptidase_M41"/>
</dbReference>
<evidence type="ECO:0000313" key="3">
    <source>
        <dbReference type="EMBL" id="MDN3591589.1"/>
    </source>
</evidence>
<dbReference type="InterPro" id="IPR037219">
    <property type="entry name" value="Peptidase_M41-like"/>
</dbReference>
<dbReference type="Pfam" id="PF00004">
    <property type="entry name" value="AAA"/>
    <property type="match status" value="1"/>
</dbReference>
<feature type="compositionally biased region" description="Low complexity" evidence="1">
    <location>
        <begin position="19"/>
        <end position="33"/>
    </location>
</feature>
<dbReference type="SUPFAM" id="SSF140990">
    <property type="entry name" value="FtsH protease domain-like"/>
    <property type="match status" value="1"/>
</dbReference>
<dbReference type="InterPro" id="IPR003593">
    <property type="entry name" value="AAA+_ATPase"/>
</dbReference>
<evidence type="ECO:0000256" key="1">
    <source>
        <dbReference type="SAM" id="MobiDB-lite"/>
    </source>
</evidence>
<dbReference type="InterPro" id="IPR027417">
    <property type="entry name" value="P-loop_NTPase"/>
</dbReference>
<dbReference type="PANTHER" id="PTHR23076">
    <property type="entry name" value="METALLOPROTEASE M41 FTSH"/>
    <property type="match status" value="1"/>
</dbReference>
<dbReference type="Proteomes" id="UP001224644">
    <property type="component" value="Unassembled WGS sequence"/>
</dbReference>
<feature type="region of interest" description="Disordered" evidence="1">
    <location>
        <begin position="684"/>
        <end position="708"/>
    </location>
</feature>
<sequence>MPKTTVPSHSDASEDADQDAAAATPSHASETPATDTESAEPAQAAVARETDIDDFFGFSDADTARDGSGPSARANGGMGCEQAGHPWPDPANLLAELALARALGRPALSRLRRGRNELVIIQVPNAGWLAPVGAVIHRDVQNASVVRLQTERQRGRDNATAEVSLSLLRGRFVAALTTNLNAVPVALASAADHVVRLALPDAGLMTRAIRVLTRRRSGFRIAAADIAGLGLDDFVAAMRPGSSPAVIAGRLRRATARLARGDDRHGAPDLATLAGYGAAKDWALGLVADFGRFLANELDGNELESAILAGPPGTGKTEFVRAVARAARVPLIETSVGEWMNGSSYLDQVLAKQNAFFDSVLAKAPCVGFVDELDALPGRGQVTSRNADYWNVVSANQLLRCAELRSSGKGAVLLAATNHLDRIDPALRRPGRFDRIFTIARPDATALMAILRQHLGTDLPGADLSEVARLGEGGTGADALGWIRIARQVARRADRPLCLDDLLQVVRPMDDRPDEFVRAVALHEAGHCIAAFRLGIAIERVSVAPRGVAAGWTQLGVVHDVPTRARIEAEVIEILGGRAADIVLGSGPQAGASHDLHMATVRLTAFHTTQGLGEALIYRGTPEGAPNLGALEPRLVQCVEEHLQRLMAASLALITANSGAVAALAETLVRRRVMTGAEVAGIAAAHPGRGDTPMRPRRPAAGQSIRSA</sequence>
<dbReference type="PANTHER" id="PTHR23076:SF97">
    <property type="entry name" value="ATP-DEPENDENT ZINC METALLOPROTEASE YME1L1"/>
    <property type="match status" value="1"/>
</dbReference>
<comment type="caution">
    <text evidence="3">The sequence shown here is derived from an EMBL/GenBank/DDBJ whole genome shotgun (WGS) entry which is preliminary data.</text>
</comment>
<feature type="region of interest" description="Disordered" evidence="1">
    <location>
        <begin position="1"/>
        <end position="85"/>
    </location>
</feature>
<dbReference type="RefSeq" id="WP_238225603.1">
    <property type="nucleotide sequence ID" value="NZ_BPQD01000014.1"/>
</dbReference>
<dbReference type="SMART" id="SM00382">
    <property type="entry name" value="AAA"/>
    <property type="match status" value="1"/>
</dbReference>
<name>A0ABT8BHI5_9HYPH</name>